<dbReference type="Pfam" id="PF07767">
    <property type="entry name" value="Nop53"/>
    <property type="match status" value="1"/>
</dbReference>
<dbReference type="FunCoup" id="E0VXF1">
    <property type="interactions" value="1223"/>
</dbReference>
<gene>
    <name evidence="8" type="primary">8236317</name>
    <name evidence="7" type="ORF">Phum_PHUM499340</name>
</gene>
<dbReference type="Proteomes" id="UP000009046">
    <property type="component" value="Unassembled WGS sequence"/>
</dbReference>
<dbReference type="InterPro" id="IPR011687">
    <property type="entry name" value="Nop53/GLTSCR2"/>
</dbReference>
<keyword evidence="4 5" id="KW-0539">Nucleus</keyword>
<proteinExistence type="inferred from homology"/>
<dbReference type="OrthoDB" id="5072at2759"/>
<dbReference type="GO" id="GO:0005654">
    <property type="term" value="C:nucleoplasm"/>
    <property type="evidence" value="ECO:0007669"/>
    <property type="project" value="UniProtKB-SubCell"/>
</dbReference>
<keyword evidence="9" id="KW-1185">Reference proteome</keyword>
<evidence type="ECO:0000256" key="5">
    <source>
        <dbReference type="PIRNR" id="PIRNR017302"/>
    </source>
</evidence>
<reference evidence="7" key="2">
    <citation type="submission" date="2007-04" db="EMBL/GenBank/DDBJ databases">
        <title>The genome of the human body louse.</title>
        <authorList>
            <consortium name="The Human Body Louse Genome Consortium"/>
            <person name="Kirkness E."/>
            <person name="Walenz B."/>
            <person name="Hass B."/>
            <person name="Bruggner R."/>
            <person name="Strausberg R."/>
        </authorList>
    </citation>
    <scope>NUCLEOTIDE SEQUENCE</scope>
    <source>
        <strain evidence="7">USDA</strain>
    </source>
</reference>
<dbReference type="GO" id="GO:0000027">
    <property type="term" value="P:ribosomal large subunit assembly"/>
    <property type="evidence" value="ECO:0007669"/>
    <property type="project" value="UniProtKB-UniRule"/>
</dbReference>
<dbReference type="GeneID" id="8236317"/>
<dbReference type="RefSeq" id="XP_002430795.1">
    <property type="nucleotide sequence ID" value="XM_002430750.1"/>
</dbReference>
<feature type="region of interest" description="Disordered" evidence="6">
    <location>
        <begin position="255"/>
        <end position="285"/>
    </location>
</feature>
<evidence type="ECO:0000313" key="7">
    <source>
        <dbReference type="EMBL" id="EEB18057.1"/>
    </source>
</evidence>
<comment type="function">
    <text evidence="5">May play a role in ribosome biogenesis.</text>
</comment>
<comment type="similarity">
    <text evidence="1 5">Belongs to the NOP53 family.</text>
</comment>
<dbReference type="VEuPathDB" id="VectorBase:PHUM499340"/>
<dbReference type="CTD" id="8236317"/>
<dbReference type="STRING" id="121224.E0VXF1"/>
<comment type="subcellular location">
    <subcellularLocation>
        <location evidence="5">Nucleus</location>
        <location evidence="5">Nucleolus</location>
    </subcellularLocation>
    <subcellularLocation>
        <location evidence="5">Nucleus</location>
        <location evidence="5">Nucleoplasm</location>
    </subcellularLocation>
</comment>
<reference evidence="7" key="1">
    <citation type="submission" date="2007-04" db="EMBL/GenBank/DDBJ databases">
        <title>Annotation of Pediculus humanus corporis strain USDA.</title>
        <authorList>
            <person name="Kirkness E."/>
            <person name="Hannick L."/>
            <person name="Hass B."/>
            <person name="Bruggner R."/>
            <person name="Lawson D."/>
            <person name="Bidwell S."/>
            <person name="Joardar V."/>
            <person name="Caler E."/>
            <person name="Walenz B."/>
            <person name="Inman J."/>
            <person name="Schobel S."/>
            <person name="Galinsky K."/>
            <person name="Amedeo P."/>
            <person name="Strausberg R."/>
        </authorList>
    </citation>
    <scope>NUCLEOTIDE SEQUENCE</scope>
    <source>
        <strain evidence="7">USDA</strain>
    </source>
</reference>
<dbReference type="GO" id="GO:0005730">
    <property type="term" value="C:nucleolus"/>
    <property type="evidence" value="ECO:0007669"/>
    <property type="project" value="UniProtKB-SubCell"/>
</dbReference>
<evidence type="ECO:0000256" key="3">
    <source>
        <dbReference type="ARBA" id="ARBA00022517"/>
    </source>
</evidence>
<evidence type="ECO:0000256" key="6">
    <source>
        <dbReference type="SAM" id="MobiDB-lite"/>
    </source>
</evidence>
<evidence type="ECO:0000256" key="1">
    <source>
        <dbReference type="ARBA" id="ARBA00008838"/>
    </source>
</evidence>
<evidence type="ECO:0000313" key="9">
    <source>
        <dbReference type="Proteomes" id="UP000009046"/>
    </source>
</evidence>
<name>E0VXF1_PEDHC</name>
<dbReference type="OMA" id="TEKWTHK"/>
<sequence>MTAVKKRVSKKNKRSWRKNVDITDVENFLEDQRLEERLGVKFSDTKNEELFEIDVKGQDDSNELSDIKTNKCPRVLLSKPNNSSSYRLRETELPKCYEILEKRSAAKIKKPAEATKKQRVEEEEEKEPVKKFSYDIWSDDGKNNKIKKENEWIQIETLRHNLQNIGEHKKVIPKTIQSKTSKLPAIDIPHPGLSYNPSLKDHKEILSKAAEKEYALIKEKKHLNRVTKEMFSSIPREEMEKNWIEEMCVGLTVSKSDSDDDDGQEYKALNPPVRNKKKTLQKKRKKREALLLKEKLKNQKIEKKKISDLHKLTKFNESILKKEQKIKEKMEKKKEKQKKKPFTTRVLSQIKYQDADIDFQLPEELSGNLRNINSIGSILHDRFKSLQKRNILAPTIKRHYKKAKVKKYERNHTKMDWEKNDSMSSFKKLLKK</sequence>
<protein>
    <recommendedName>
        <fullName evidence="2 5">Ribosome biogenesis protein NOP53</fullName>
    </recommendedName>
</protein>
<keyword evidence="3 5" id="KW-0690">Ribosome biogenesis</keyword>
<dbReference type="AlphaFoldDB" id="E0VXF1"/>
<dbReference type="PANTHER" id="PTHR14211:SF7">
    <property type="entry name" value="RIBOSOME BIOGENESIS PROTEIN NOP53"/>
    <property type="match status" value="1"/>
</dbReference>
<dbReference type="EnsemblMetazoa" id="PHUM499340-RA">
    <property type="protein sequence ID" value="PHUM499340-PA"/>
    <property type="gene ID" value="PHUM499340"/>
</dbReference>
<feature type="compositionally biased region" description="Basic residues" evidence="6">
    <location>
        <begin position="274"/>
        <end position="285"/>
    </location>
</feature>
<dbReference type="EMBL" id="AAZO01006051">
    <property type="status" value="NOT_ANNOTATED_CDS"/>
    <property type="molecule type" value="Genomic_DNA"/>
</dbReference>
<dbReference type="KEGG" id="phu:Phum_PHUM499340"/>
<dbReference type="HOGENOM" id="CLU_035888_0_1_1"/>
<dbReference type="eggNOG" id="KOG2823">
    <property type="taxonomic scope" value="Eukaryota"/>
</dbReference>
<dbReference type="GO" id="GO:0008097">
    <property type="term" value="F:5S rRNA binding"/>
    <property type="evidence" value="ECO:0007669"/>
    <property type="project" value="TreeGrafter"/>
</dbReference>
<reference evidence="8" key="3">
    <citation type="submission" date="2020-05" db="UniProtKB">
        <authorList>
            <consortium name="EnsemblMetazoa"/>
        </authorList>
    </citation>
    <scope>IDENTIFICATION</scope>
    <source>
        <strain evidence="8">USDA</strain>
    </source>
</reference>
<dbReference type="EMBL" id="DS235830">
    <property type="protein sequence ID" value="EEB18057.1"/>
    <property type="molecule type" value="Genomic_DNA"/>
</dbReference>
<organism>
    <name type="scientific">Pediculus humanus subsp. corporis</name>
    <name type="common">Body louse</name>
    <dbReference type="NCBI Taxonomy" id="121224"/>
    <lineage>
        <taxon>Eukaryota</taxon>
        <taxon>Metazoa</taxon>
        <taxon>Ecdysozoa</taxon>
        <taxon>Arthropoda</taxon>
        <taxon>Hexapoda</taxon>
        <taxon>Insecta</taxon>
        <taxon>Pterygota</taxon>
        <taxon>Neoptera</taxon>
        <taxon>Paraneoptera</taxon>
        <taxon>Psocodea</taxon>
        <taxon>Troctomorpha</taxon>
        <taxon>Phthiraptera</taxon>
        <taxon>Anoplura</taxon>
        <taxon>Pediculidae</taxon>
        <taxon>Pediculus</taxon>
    </lineage>
</organism>
<evidence type="ECO:0000256" key="4">
    <source>
        <dbReference type="ARBA" id="ARBA00023242"/>
    </source>
</evidence>
<dbReference type="PANTHER" id="PTHR14211">
    <property type="entry name" value="GLIOMA SUPPRESSOR CANDIDATE REGION GENE 2"/>
    <property type="match status" value="1"/>
</dbReference>
<dbReference type="GO" id="GO:0006364">
    <property type="term" value="P:rRNA processing"/>
    <property type="evidence" value="ECO:0007669"/>
    <property type="project" value="TreeGrafter"/>
</dbReference>
<dbReference type="PIRSF" id="PIRSF017302">
    <property type="entry name" value="Gltscr2"/>
    <property type="match status" value="1"/>
</dbReference>
<evidence type="ECO:0000256" key="2">
    <source>
        <dbReference type="ARBA" id="ARBA00018339"/>
    </source>
</evidence>
<evidence type="ECO:0000313" key="8">
    <source>
        <dbReference type="EnsemblMetazoa" id="PHUM499340-PA"/>
    </source>
</evidence>
<accession>E0VXF1</accession>
<dbReference type="InParanoid" id="E0VXF1"/>